<reference evidence="2 3" key="1">
    <citation type="journal article" date="2011" name="Plasmid">
        <title>Streptomyces turgidiscabies Car8 contains a modular pathogenicity island that shares virulence genes with other actinobacterial plant pathogens.</title>
        <authorList>
            <person name="Huguet-Tapia J.C."/>
            <person name="Badger J.H."/>
            <person name="Loria R."/>
            <person name="Pettis G.S."/>
        </authorList>
    </citation>
    <scope>NUCLEOTIDE SEQUENCE [LARGE SCALE GENOMIC DNA]</scope>
    <source>
        <strain evidence="2 3">Car8</strain>
    </source>
</reference>
<dbReference type="PATRIC" id="fig|698760.3.peg.4677"/>
<dbReference type="Proteomes" id="UP000010931">
    <property type="component" value="Unassembled WGS sequence"/>
</dbReference>
<evidence type="ECO:0000256" key="1">
    <source>
        <dbReference type="SAM" id="MobiDB-lite"/>
    </source>
</evidence>
<sequence>MHRLDPATHFGPQSYISPTAQLPDGRSHLARTADTVIAVVRAHHGSTLRQGDPLP</sequence>
<protein>
    <submittedName>
        <fullName evidence="2">Uncharacterized protein</fullName>
    </submittedName>
</protein>
<feature type="region of interest" description="Disordered" evidence="1">
    <location>
        <begin position="1"/>
        <end position="22"/>
    </location>
</feature>
<dbReference type="EMBL" id="AEJB01000343">
    <property type="protein sequence ID" value="ELP66561.1"/>
    <property type="molecule type" value="Genomic_DNA"/>
</dbReference>
<comment type="caution">
    <text evidence="2">The sequence shown here is derived from an EMBL/GenBank/DDBJ whole genome shotgun (WGS) entry which is preliminary data.</text>
</comment>
<proteinExistence type="predicted"/>
<dbReference type="AlphaFoldDB" id="L7F6A0"/>
<accession>L7F6A0</accession>
<dbReference type="GeneID" id="97402151"/>
<gene>
    <name evidence="2" type="ORF">STRTUCAR8_01023</name>
</gene>
<evidence type="ECO:0000313" key="2">
    <source>
        <dbReference type="EMBL" id="ELP66561.1"/>
    </source>
</evidence>
<name>L7F6A0_STRT8</name>
<evidence type="ECO:0000313" key="3">
    <source>
        <dbReference type="Proteomes" id="UP000010931"/>
    </source>
</evidence>
<organism evidence="2 3">
    <name type="scientific">Streptomyces turgidiscabies (strain Car8)</name>
    <dbReference type="NCBI Taxonomy" id="698760"/>
    <lineage>
        <taxon>Bacteria</taxon>
        <taxon>Bacillati</taxon>
        <taxon>Actinomycetota</taxon>
        <taxon>Actinomycetes</taxon>
        <taxon>Kitasatosporales</taxon>
        <taxon>Streptomycetaceae</taxon>
        <taxon>Streptomyces</taxon>
    </lineage>
</organism>
<keyword evidence="3" id="KW-1185">Reference proteome</keyword>
<dbReference type="RefSeq" id="WP_006378393.1">
    <property type="nucleotide sequence ID" value="NZ_AEJB01000343.1"/>
</dbReference>